<dbReference type="Proteomes" id="UP000236520">
    <property type="component" value="Unassembled WGS sequence"/>
</dbReference>
<evidence type="ECO:0000313" key="2">
    <source>
        <dbReference type="Proteomes" id="UP000236520"/>
    </source>
</evidence>
<organism evidence="1 2">
    <name type="scientific">Streptomyces malaysiensis</name>
    <dbReference type="NCBI Taxonomy" id="92644"/>
    <lineage>
        <taxon>Bacteria</taxon>
        <taxon>Bacillati</taxon>
        <taxon>Actinomycetota</taxon>
        <taxon>Actinomycetes</taxon>
        <taxon>Kitasatosporales</taxon>
        <taxon>Streptomycetaceae</taxon>
        <taxon>Streptomyces</taxon>
        <taxon>Streptomyces violaceusniger group</taxon>
    </lineage>
</organism>
<name>A0A2J7Z1B8_STRMQ</name>
<comment type="caution">
    <text evidence="1">The sequence shown here is derived from an EMBL/GenBank/DDBJ whole genome shotgun (WGS) entry which is preliminary data.</text>
</comment>
<keyword evidence="2" id="KW-1185">Reference proteome</keyword>
<gene>
    <name evidence="1" type="ORF">SMF913_10100</name>
</gene>
<accession>A0A2J7Z1B8</accession>
<sequence length="56" mass="5908">MTRHACEATTEGLADLITPLAEAVVETSSVFNHKVRSHLLVAVTSACPRAPTTTTT</sequence>
<reference evidence="1 2" key="1">
    <citation type="submission" date="2015-09" db="EMBL/GenBank/DDBJ databases">
        <title>Genome sequence, genome mining and natural product profiling of a biocontrol bacterium Streptomyces malaysiensis F913.</title>
        <authorList>
            <person name="Xu Y."/>
            <person name="Wei J."/>
            <person name="Xie J."/>
            <person name="Li T."/>
            <person name="Zhou Z."/>
        </authorList>
    </citation>
    <scope>NUCLEOTIDE SEQUENCE [LARGE SCALE GENOMIC DNA]</scope>
    <source>
        <strain evidence="1 2">F913</strain>
    </source>
</reference>
<proteinExistence type="predicted"/>
<dbReference type="EMBL" id="LJIW01000001">
    <property type="protein sequence ID" value="PNG94075.1"/>
    <property type="molecule type" value="Genomic_DNA"/>
</dbReference>
<protein>
    <submittedName>
        <fullName evidence="1">Uncharacterized protein</fullName>
    </submittedName>
</protein>
<dbReference type="AlphaFoldDB" id="A0A2J7Z1B8"/>
<dbReference type="RefSeq" id="WP_158525823.1">
    <property type="nucleotide sequence ID" value="NZ_BAAAHF010000022.1"/>
</dbReference>
<evidence type="ECO:0000313" key="1">
    <source>
        <dbReference type="EMBL" id="PNG94075.1"/>
    </source>
</evidence>